<keyword evidence="1" id="KW-0460">Magnesium</keyword>
<dbReference type="InterPro" id="IPR036704">
    <property type="entry name" value="RraA/RraA-like_sf"/>
</dbReference>
<organism evidence="2">
    <name type="scientific">Fervidobacterium pennivorans</name>
    <dbReference type="NCBI Taxonomy" id="93466"/>
    <lineage>
        <taxon>Bacteria</taxon>
        <taxon>Thermotogati</taxon>
        <taxon>Thermotogota</taxon>
        <taxon>Thermotogae</taxon>
        <taxon>Thermotogales</taxon>
        <taxon>Fervidobacteriaceae</taxon>
        <taxon>Fervidobacterium</taxon>
    </lineage>
</organism>
<dbReference type="InterPro" id="IPR005493">
    <property type="entry name" value="RraA/RraA-like"/>
</dbReference>
<dbReference type="Gene3D" id="3.50.30.40">
    <property type="entry name" value="Ribonuclease E inhibitor RraA/RraA-like"/>
    <property type="match status" value="1"/>
</dbReference>
<dbReference type="SUPFAM" id="SSF89562">
    <property type="entry name" value="RraA-like"/>
    <property type="match status" value="1"/>
</dbReference>
<name>A0A7V4KCB8_FERPE</name>
<accession>A0A7V4KCB8</accession>
<proteinExistence type="predicted"/>
<dbReference type="EMBL" id="DSZZ01000113">
    <property type="protein sequence ID" value="HGU52374.1"/>
    <property type="molecule type" value="Genomic_DNA"/>
</dbReference>
<dbReference type="PANTHER" id="PTHR33254:SF16">
    <property type="entry name" value="BLR3842 PROTEIN"/>
    <property type="match status" value="1"/>
</dbReference>
<evidence type="ECO:0000256" key="1">
    <source>
        <dbReference type="PIRSR" id="PIRSR605493-1"/>
    </source>
</evidence>
<sequence length="236" mass="26806">MGISEKRRKLLELYSDIRVADVRDALDAFGYHFHCTMDTTIKPLFRTRAFGIAKTVRYLPYRGGNEYAEYIKDPKRYLNEYLGKYYQETCPYPWIETIEEGDFVVIDQSGLRVGLMGSANLLDCLSRGMRGLVTNGGVRDTDEVILEKIPVWCSTIAQSTVHLRLEYSDMDIPVAVGGVQVRPGDVIVADGDGVVVVPQEIAFEVAELAKVIHDMDKEERRRLYDKIGRPYDETVL</sequence>
<dbReference type="Pfam" id="PF03737">
    <property type="entry name" value="RraA-like"/>
    <property type="match status" value="1"/>
</dbReference>
<dbReference type="CDD" id="cd16841">
    <property type="entry name" value="RraA_family"/>
    <property type="match status" value="1"/>
</dbReference>
<reference evidence="2" key="1">
    <citation type="journal article" date="2020" name="mSystems">
        <title>Genome- and Community-Level Interaction Insights into Carbon Utilization and Element Cycling Functions of Hydrothermarchaeota in Hydrothermal Sediment.</title>
        <authorList>
            <person name="Zhou Z."/>
            <person name="Liu Y."/>
            <person name="Xu W."/>
            <person name="Pan J."/>
            <person name="Luo Z.H."/>
            <person name="Li M."/>
        </authorList>
    </citation>
    <scope>NUCLEOTIDE SEQUENCE [LARGE SCALE GENOMIC DNA]</scope>
    <source>
        <strain evidence="2">SpSt-61</strain>
    </source>
</reference>
<comment type="caution">
    <text evidence="2">The sequence shown here is derived from an EMBL/GenBank/DDBJ whole genome shotgun (WGS) entry which is preliminary data.</text>
</comment>
<evidence type="ECO:0000313" key="2">
    <source>
        <dbReference type="EMBL" id="HGU52374.1"/>
    </source>
</evidence>
<protein>
    <submittedName>
        <fullName evidence="2">RraA family protein</fullName>
    </submittedName>
</protein>
<dbReference type="GO" id="GO:0046872">
    <property type="term" value="F:metal ion binding"/>
    <property type="evidence" value="ECO:0007669"/>
    <property type="project" value="UniProtKB-KW"/>
</dbReference>
<comment type="cofactor">
    <cofactor evidence="1">
        <name>Mg(2+)</name>
        <dbReference type="ChEBI" id="CHEBI:18420"/>
    </cofactor>
</comment>
<dbReference type="AlphaFoldDB" id="A0A7V4KCB8"/>
<gene>
    <name evidence="2" type="ORF">ENT78_02435</name>
</gene>
<feature type="binding site" evidence="1">
    <location>
        <position position="139"/>
    </location>
    <ligand>
        <name>substrate</name>
    </ligand>
</feature>
<dbReference type="PANTHER" id="PTHR33254">
    <property type="entry name" value="4-HYDROXY-4-METHYL-2-OXOGLUTARATE ALDOLASE 3-RELATED"/>
    <property type="match status" value="1"/>
</dbReference>
<keyword evidence="1" id="KW-0479">Metal-binding</keyword>
<feature type="binding site" evidence="1">
    <location>
        <position position="140"/>
    </location>
    <ligand>
        <name>Mg(2+)</name>
        <dbReference type="ChEBI" id="CHEBI:18420"/>
    </ligand>
</feature>